<dbReference type="Gene3D" id="3.30.1490.70">
    <property type="match status" value="1"/>
</dbReference>
<dbReference type="KEGG" id="pth:PTH_1243"/>
<dbReference type="Gene3D" id="3.30.470.30">
    <property type="entry name" value="DNA ligase/mRNA capping enzyme"/>
    <property type="match status" value="1"/>
</dbReference>
<dbReference type="InterPro" id="IPR012340">
    <property type="entry name" value="NA-bd_OB-fold"/>
</dbReference>
<dbReference type="Proteomes" id="UP000006556">
    <property type="component" value="Chromosome"/>
</dbReference>
<evidence type="ECO:0000256" key="1">
    <source>
        <dbReference type="ARBA" id="ARBA00007572"/>
    </source>
</evidence>
<dbReference type="PROSITE" id="PS50160">
    <property type="entry name" value="DNA_LIGASE_A3"/>
    <property type="match status" value="1"/>
</dbReference>
<evidence type="ECO:0000313" key="7">
    <source>
        <dbReference type="Proteomes" id="UP000006556"/>
    </source>
</evidence>
<dbReference type="InterPro" id="IPR012309">
    <property type="entry name" value="DNA_ligase_ATP-dep_C"/>
</dbReference>
<dbReference type="InterPro" id="IPR012310">
    <property type="entry name" value="DNA_ligase_ATP-dep_cent"/>
</dbReference>
<dbReference type="eggNOG" id="COG1793">
    <property type="taxonomic scope" value="Bacteria"/>
</dbReference>
<dbReference type="HOGENOM" id="CLU_008325_4_0_9"/>
<evidence type="ECO:0000256" key="4">
    <source>
        <dbReference type="ARBA" id="ARBA00034003"/>
    </source>
</evidence>
<dbReference type="EMBL" id="AP009389">
    <property type="protein sequence ID" value="BAF59424.1"/>
    <property type="molecule type" value="Genomic_DNA"/>
</dbReference>
<evidence type="ECO:0000313" key="6">
    <source>
        <dbReference type="EMBL" id="BAF59424.1"/>
    </source>
</evidence>
<proteinExistence type="inferred from homology"/>
<organism evidence="6 7">
    <name type="scientific">Pelotomaculum thermopropionicum (strain DSM 13744 / JCM 10971 / SI)</name>
    <dbReference type="NCBI Taxonomy" id="370438"/>
    <lineage>
        <taxon>Bacteria</taxon>
        <taxon>Bacillati</taxon>
        <taxon>Bacillota</taxon>
        <taxon>Clostridia</taxon>
        <taxon>Eubacteriales</taxon>
        <taxon>Desulfotomaculaceae</taxon>
        <taxon>Pelotomaculum</taxon>
    </lineage>
</organism>
<keyword evidence="7" id="KW-1185">Reference proteome</keyword>
<name>A5D2W1_PELTS</name>
<evidence type="ECO:0000256" key="3">
    <source>
        <dbReference type="ARBA" id="ARBA00022598"/>
    </source>
</evidence>
<accession>A5D2W1</accession>
<protein>
    <recommendedName>
        <fullName evidence="2">DNA ligase (ATP)</fullName>
        <ecNumber evidence="2">6.5.1.1</ecNumber>
    </recommendedName>
</protein>
<feature type="domain" description="ATP-dependent DNA ligase family profile" evidence="5">
    <location>
        <begin position="106"/>
        <end position="238"/>
    </location>
</feature>
<evidence type="ECO:0000256" key="2">
    <source>
        <dbReference type="ARBA" id="ARBA00012727"/>
    </source>
</evidence>
<dbReference type="SUPFAM" id="SSF56091">
    <property type="entry name" value="DNA ligase/mRNA capping enzyme, catalytic domain"/>
    <property type="match status" value="1"/>
</dbReference>
<dbReference type="CDD" id="cd07906">
    <property type="entry name" value="Adenylation_DNA_ligase_LigD_LigC"/>
    <property type="match status" value="1"/>
</dbReference>
<sequence>MSDGSLPLLRPMLAVSSRPFDSAEYIYEVKWDGYRGLCYLDGNTVIRSRNLADLTGKFPELAGMHRKVSRKPAILDGEIVLFEKGKPSFAGLQSRGKISELKSISRASAERPVIFIAFDVLYCGGKSVMGLSLIERKRLLEEMVGTGEELVLSRYICGEGRKFFEACVKEGLEGAVAKKLNSVYLPGRRSAYWLKFRHTKEADLVICGYQYGPGGKNLGCLVLGGYHNGRLVYQGKVGTGFSSEEANALLEGLRRLEVAGETLQVPRAEKSRTRWVRPLLVCAVEYLEATAGGCLRHPVYRGLRRDKTPAECPAVAIKVWLDGT</sequence>
<comment type="catalytic activity">
    <reaction evidence="4">
        <text>ATP + (deoxyribonucleotide)n-3'-hydroxyl + 5'-phospho-(deoxyribonucleotide)m = (deoxyribonucleotide)n+m + AMP + diphosphate.</text>
        <dbReference type="EC" id="6.5.1.1"/>
    </reaction>
</comment>
<dbReference type="EC" id="6.5.1.1" evidence="2"/>
<dbReference type="Gene3D" id="2.40.50.140">
    <property type="entry name" value="Nucleic acid-binding proteins"/>
    <property type="match status" value="1"/>
</dbReference>
<dbReference type="NCBIfam" id="TIGR02779">
    <property type="entry name" value="NHEJ_ligase_lig"/>
    <property type="match status" value="1"/>
</dbReference>
<dbReference type="GO" id="GO:0003910">
    <property type="term" value="F:DNA ligase (ATP) activity"/>
    <property type="evidence" value="ECO:0007669"/>
    <property type="project" value="UniProtKB-EC"/>
</dbReference>
<dbReference type="InterPro" id="IPR050191">
    <property type="entry name" value="ATP-dep_DNA_ligase"/>
</dbReference>
<keyword evidence="3 6" id="KW-0436">Ligase</keyword>
<dbReference type="PANTHER" id="PTHR45674">
    <property type="entry name" value="DNA LIGASE 1/3 FAMILY MEMBER"/>
    <property type="match status" value="1"/>
</dbReference>
<reference evidence="7" key="1">
    <citation type="journal article" date="2008" name="Genome Res.">
        <title>The genome of Pelotomaculum thermopropionicum reveals niche-associated evolution in anaerobic microbiota.</title>
        <authorList>
            <person name="Kosaka T."/>
            <person name="Kato S."/>
            <person name="Shimoyama T."/>
            <person name="Ishii S."/>
            <person name="Abe T."/>
            <person name="Watanabe K."/>
        </authorList>
    </citation>
    <scope>NUCLEOTIDE SEQUENCE [LARGE SCALE GENOMIC DNA]</scope>
    <source>
        <strain evidence="7">DSM 13744 / JCM 10971 / SI</strain>
    </source>
</reference>
<dbReference type="STRING" id="370438.PTH_1243"/>
<evidence type="ECO:0000259" key="5">
    <source>
        <dbReference type="PROSITE" id="PS50160"/>
    </source>
</evidence>
<dbReference type="GO" id="GO:0005524">
    <property type="term" value="F:ATP binding"/>
    <property type="evidence" value="ECO:0007669"/>
    <property type="project" value="InterPro"/>
</dbReference>
<dbReference type="Pfam" id="PF04679">
    <property type="entry name" value="DNA_ligase_A_C"/>
    <property type="match status" value="1"/>
</dbReference>
<dbReference type="GO" id="GO:0006310">
    <property type="term" value="P:DNA recombination"/>
    <property type="evidence" value="ECO:0007669"/>
    <property type="project" value="InterPro"/>
</dbReference>
<dbReference type="PANTHER" id="PTHR45674:SF4">
    <property type="entry name" value="DNA LIGASE 1"/>
    <property type="match status" value="1"/>
</dbReference>
<dbReference type="CDD" id="cd07971">
    <property type="entry name" value="OBF_DNA_ligase_LigD"/>
    <property type="match status" value="1"/>
</dbReference>
<dbReference type="Pfam" id="PF01068">
    <property type="entry name" value="DNA_ligase_A_M"/>
    <property type="match status" value="1"/>
</dbReference>
<dbReference type="GO" id="GO:0006281">
    <property type="term" value="P:DNA repair"/>
    <property type="evidence" value="ECO:0007669"/>
    <property type="project" value="InterPro"/>
</dbReference>
<gene>
    <name evidence="6" type="primary">CDC9</name>
    <name evidence="6" type="ordered locus">PTH_1243</name>
</gene>
<dbReference type="AlphaFoldDB" id="A5D2W1"/>
<dbReference type="InterPro" id="IPR014146">
    <property type="entry name" value="LigD_ligase_dom"/>
</dbReference>
<comment type="similarity">
    <text evidence="1">Belongs to the ATP-dependent DNA ligase family.</text>
</comment>
<dbReference type="SUPFAM" id="SSF50249">
    <property type="entry name" value="Nucleic acid-binding proteins"/>
    <property type="match status" value="1"/>
</dbReference>